<dbReference type="EMBL" id="JAGKQH010000009">
    <property type="protein sequence ID" value="KAG6591402.1"/>
    <property type="molecule type" value="Genomic_DNA"/>
</dbReference>
<organism evidence="1 2">
    <name type="scientific">Cucurbita argyrosperma subsp. sororia</name>
    <dbReference type="NCBI Taxonomy" id="37648"/>
    <lineage>
        <taxon>Eukaryota</taxon>
        <taxon>Viridiplantae</taxon>
        <taxon>Streptophyta</taxon>
        <taxon>Embryophyta</taxon>
        <taxon>Tracheophyta</taxon>
        <taxon>Spermatophyta</taxon>
        <taxon>Magnoliopsida</taxon>
        <taxon>eudicotyledons</taxon>
        <taxon>Gunneridae</taxon>
        <taxon>Pentapetalae</taxon>
        <taxon>rosids</taxon>
        <taxon>fabids</taxon>
        <taxon>Cucurbitales</taxon>
        <taxon>Cucurbitaceae</taxon>
        <taxon>Cucurbiteae</taxon>
        <taxon>Cucurbita</taxon>
    </lineage>
</organism>
<feature type="non-terminal residue" evidence="1">
    <location>
        <position position="1"/>
    </location>
</feature>
<accession>A0AAV6N1V8</accession>
<name>A0AAV6N1V8_9ROSI</name>
<sequence length="80" mass="8674">MDTSFQLHGRGAEQGTGIFQPFILVRLQFGIWDNRSSYALQEEKQKQRAIGFFHSEVGPFELPAASAASASASASAVSKI</sequence>
<keyword evidence="2" id="KW-1185">Reference proteome</keyword>
<dbReference type="AlphaFoldDB" id="A0AAV6N1V8"/>
<gene>
    <name evidence="1" type="ORF">SDJN03_13748</name>
</gene>
<evidence type="ECO:0000313" key="1">
    <source>
        <dbReference type="EMBL" id="KAG6591402.1"/>
    </source>
</evidence>
<evidence type="ECO:0000313" key="2">
    <source>
        <dbReference type="Proteomes" id="UP000685013"/>
    </source>
</evidence>
<reference evidence="1 2" key="1">
    <citation type="journal article" date="2021" name="Hortic Res">
        <title>The domestication of Cucurbita argyrosperma as revealed by the genome of its wild relative.</title>
        <authorList>
            <person name="Barrera-Redondo J."/>
            <person name="Sanchez-de la Vega G."/>
            <person name="Aguirre-Liguori J.A."/>
            <person name="Castellanos-Morales G."/>
            <person name="Gutierrez-Guerrero Y.T."/>
            <person name="Aguirre-Dugua X."/>
            <person name="Aguirre-Planter E."/>
            <person name="Tenaillon M.I."/>
            <person name="Lira-Saade R."/>
            <person name="Eguiarte L.E."/>
        </authorList>
    </citation>
    <scope>NUCLEOTIDE SEQUENCE [LARGE SCALE GENOMIC DNA]</scope>
    <source>
        <strain evidence="1">JBR-2021</strain>
    </source>
</reference>
<protein>
    <submittedName>
        <fullName evidence="1">Uncharacterized protein</fullName>
    </submittedName>
</protein>
<dbReference type="Proteomes" id="UP000685013">
    <property type="component" value="Chromosome 9"/>
</dbReference>
<proteinExistence type="predicted"/>
<comment type="caution">
    <text evidence="1">The sequence shown here is derived from an EMBL/GenBank/DDBJ whole genome shotgun (WGS) entry which is preliminary data.</text>
</comment>